<dbReference type="PROSITE" id="PS50965">
    <property type="entry name" value="NERD"/>
    <property type="match status" value="1"/>
</dbReference>
<dbReference type="AlphaFoldDB" id="A0A848CUL9"/>
<gene>
    <name evidence="2" type="ORF">HF838_11255</name>
</gene>
<evidence type="ECO:0000259" key="1">
    <source>
        <dbReference type="PROSITE" id="PS50965"/>
    </source>
</evidence>
<reference evidence="2 3" key="1">
    <citation type="submission" date="2020-04" db="EMBL/GenBank/DDBJ databases">
        <authorList>
            <person name="Hitch T.C.A."/>
            <person name="Wylensek D."/>
            <person name="Clavel T."/>
        </authorList>
    </citation>
    <scope>NUCLEOTIDE SEQUENCE [LARGE SCALE GENOMIC DNA]</scope>
    <source>
        <strain evidence="2 3">WB01_D5_05</strain>
    </source>
</reference>
<dbReference type="InterPro" id="IPR011528">
    <property type="entry name" value="NERD"/>
</dbReference>
<dbReference type="GO" id="GO:0006265">
    <property type="term" value="P:DNA topological change"/>
    <property type="evidence" value="ECO:0007669"/>
    <property type="project" value="InterPro"/>
</dbReference>
<sequence>MEYILLGSILLLLFILSKSKSAKKKKRKRHEVLSQPEDKIQQKGRIGEMVVQDILSRLGNEYIGFHDIMIQGNNGNTAQIDHIVFSPYGIFVIETKAYNGYIKGYEGAKNWVQFLKKQKRYEFYNPIKQNEQHIKALRTVLNDSASMLPIVSIIVFVGTKNIEVEATRAIVIRESELLTVIRNHVNEKLTMQQTYEMVDVLQKMNIISEAMREQHIKDIQKRGEQVENGICPSCGEALVERTGQYGVFLGCSGYPRCRFKTNLKQEREVVRS</sequence>
<accession>A0A848CUL9</accession>
<dbReference type="Pfam" id="PF01396">
    <property type="entry name" value="Zn_ribbon_Top1"/>
    <property type="match status" value="1"/>
</dbReference>
<proteinExistence type="predicted"/>
<dbReference type="RefSeq" id="WP_168975275.1">
    <property type="nucleotide sequence ID" value="NZ_JABAGO010000019.1"/>
</dbReference>
<comment type="caution">
    <text evidence="2">The sequence shown here is derived from an EMBL/GenBank/DDBJ whole genome shotgun (WGS) entry which is preliminary data.</text>
</comment>
<dbReference type="Pfam" id="PF08378">
    <property type="entry name" value="NERD"/>
    <property type="match status" value="1"/>
</dbReference>
<name>A0A848CUL9_ANEAE</name>
<feature type="domain" description="NERD" evidence="1">
    <location>
        <begin position="43"/>
        <end position="160"/>
    </location>
</feature>
<dbReference type="Proteomes" id="UP000561326">
    <property type="component" value="Unassembled WGS sequence"/>
</dbReference>
<dbReference type="SUPFAM" id="SSF57783">
    <property type="entry name" value="Zinc beta-ribbon"/>
    <property type="match status" value="1"/>
</dbReference>
<protein>
    <recommendedName>
        <fullName evidence="1">NERD domain-containing protein</fullName>
    </recommendedName>
</protein>
<dbReference type="GO" id="GO:0005694">
    <property type="term" value="C:chromosome"/>
    <property type="evidence" value="ECO:0007669"/>
    <property type="project" value="InterPro"/>
</dbReference>
<dbReference type="GO" id="GO:0003677">
    <property type="term" value="F:DNA binding"/>
    <property type="evidence" value="ECO:0007669"/>
    <property type="project" value="InterPro"/>
</dbReference>
<evidence type="ECO:0000313" key="3">
    <source>
        <dbReference type="Proteomes" id="UP000561326"/>
    </source>
</evidence>
<dbReference type="InterPro" id="IPR013498">
    <property type="entry name" value="Topo_IA_Znf"/>
</dbReference>
<dbReference type="EMBL" id="JABAGO010000019">
    <property type="protein sequence ID" value="NME98838.1"/>
    <property type="molecule type" value="Genomic_DNA"/>
</dbReference>
<dbReference type="Gene3D" id="3.30.65.10">
    <property type="entry name" value="Bacterial Topoisomerase I, domain 1"/>
    <property type="match status" value="1"/>
</dbReference>
<dbReference type="GO" id="GO:0003916">
    <property type="term" value="F:DNA topoisomerase activity"/>
    <property type="evidence" value="ECO:0007669"/>
    <property type="project" value="InterPro"/>
</dbReference>
<organism evidence="2 3">
    <name type="scientific">Aneurinibacillus aneurinilyticus</name>
    <name type="common">Bacillus aneurinolyticus</name>
    <dbReference type="NCBI Taxonomy" id="1391"/>
    <lineage>
        <taxon>Bacteria</taxon>
        <taxon>Bacillati</taxon>
        <taxon>Bacillota</taxon>
        <taxon>Bacilli</taxon>
        <taxon>Bacillales</taxon>
        <taxon>Paenibacillaceae</taxon>
        <taxon>Aneurinibacillus group</taxon>
        <taxon>Aneurinibacillus</taxon>
    </lineage>
</organism>
<evidence type="ECO:0000313" key="2">
    <source>
        <dbReference type="EMBL" id="NME98838.1"/>
    </source>
</evidence>